<dbReference type="GO" id="GO:0047580">
    <property type="term" value="F:4-hydroxyproline epimerase activity"/>
    <property type="evidence" value="ECO:0007669"/>
    <property type="project" value="TreeGrafter"/>
</dbReference>
<dbReference type="PANTHER" id="PTHR33442:SF5">
    <property type="entry name" value="BIFUNCTIONAL TRANS-3-HYDROXY-L-PROLINE DEHYDRATASE_2-EPIMERASE"/>
    <property type="match status" value="1"/>
</dbReference>
<dbReference type="Pfam" id="PF05544">
    <property type="entry name" value="Pro_racemase"/>
    <property type="match status" value="1"/>
</dbReference>
<dbReference type="PIRSF" id="PIRSF029792">
    <property type="entry name" value="Pro_racemase"/>
    <property type="match status" value="1"/>
</dbReference>
<dbReference type="SUPFAM" id="SSF54506">
    <property type="entry name" value="Diaminopimelate epimerase-like"/>
    <property type="match status" value="1"/>
</dbReference>
<gene>
    <name evidence="2" type="ORF">LCGC14_0352350</name>
</gene>
<dbReference type="InterPro" id="IPR008794">
    <property type="entry name" value="Pro_racemase_fam"/>
</dbReference>
<organism evidence="2">
    <name type="scientific">marine sediment metagenome</name>
    <dbReference type="NCBI Taxonomy" id="412755"/>
    <lineage>
        <taxon>unclassified sequences</taxon>
        <taxon>metagenomes</taxon>
        <taxon>ecological metagenomes</taxon>
    </lineage>
</organism>
<evidence type="ECO:0000313" key="2">
    <source>
        <dbReference type="EMBL" id="KKN78235.1"/>
    </source>
</evidence>
<dbReference type="SFLD" id="SFLDS00028">
    <property type="entry name" value="Proline_Racemase"/>
    <property type="match status" value="1"/>
</dbReference>
<accession>A0A0F9TAI6</accession>
<name>A0A0F9TAI6_9ZZZZ</name>
<comment type="similarity">
    <text evidence="1">Belongs to the proline racemase family.</text>
</comment>
<evidence type="ECO:0000256" key="1">
    <source>
        <dbReference type="ARBA" id="ARBA00007529"/>
    </source>
</evidence>
<dbReference type="Gene3D" id="3.10.310.10">
    <property type="entry name" value="Diaminopimelate Epimerase, Chain A, domain 1"/>
    <property type="match status" value="2"/>
</dbReference>
<dbReference type="EMBL" id="LAZR01000266">
    <property type="protein sequence ID" value="KKN78235.1"/>
    <property type="molecule type" value="Genomic_DNA"/>
</dbReference>
<dbReference type="AlphaFoldDB" id="A0A0F9TAI6"/>
<sequence>MRSSKLVHIVGCHAEGEVGDVIVGGVAPPPGNTLWEQSRYVATDGELRNFVLNEPRGGVFRHVNLLVPPKHPEAAMGFIIMEPADTPPMSGSNAICVATVLLDSGIVPMSEPVARFRLEAPGGLVEIAADCMDGKAERITVTNVPSFADRLGVKLEVEGLGTLTVDTAYGGDSFVLVDAAEAGLEISPANAVALAEAGMRITRAANEQIGFRHPQNGEWDHISFCQFTEPVTRENGILAGRNTVAIRPGKLDRSPTGTGCSARMAVLNARGEMQAGDAFVGQSVTGSQFHCRIESLTTVGDRPAIIPSISGRAWITGTTQLMLDPSDPWPGGYRLSDTWPGG</sequence>
<protein>
    <recommendedName>
        <fullName evidence="3">Proline racemase</fullName>
    </recommendedName>
</protein>
<reference evidence="2" key="1">
    <citation type="journal article" date="2015" name="Nature">
        <title>Complex archaea that bridge the gap between prokaryotes and eukaryotes.</title>
        <authorList>
            <person name="Spang A."/>
            <person name="Saw J.H."/>
            <person name="Jorgensen S.L."/>
            <person name="Zaremba-Niedzwiedzka K."/>
            <person name="Martijn J."/>
            <person name="Lind A.E."/>
            <person name="van Eijk R."/>
            <person name="Schleper C."/>
            <person name="Guy L."/>
            <person name="Ettema T.J."/>
        </authorList>
    </citation>
    <scope>NUCLEOTIDE SEQUENCE</scope>
</reference>
<evidence type="ECO:0008006" key="3">
    <source>
        <dbReference type="Google" id="ProtNLM"/>
    </source>
</evidence>
<dbReference type="FunFam" id="3.10.310.10:FF:000005">
    <property type="entry name" value="Proline racemase"/>
    <property type="match status" value="1"/>
</dbReference>
<dbReference type="PANTHER" id="PTHR33442">
    <property type="entry name" value="TRANS-3-HYDROXY-L-PROLINE DEHYDRATASE"/>
    <property type="match status" value="1"/>
</dbReference>
<comment type="caution">
    <text evidence="2">The sequence shown here is derived from an EMBL/GenBank/DDBJ whole genome shotgun (WGS) entry which is preliminary data.</text>
</comment>
<dbReference type="NCBIfam" id="NF047722">
    <property type="entry name" value="T3LHypDht"/>
    <property type="match status" value="1"/>
</dbReference>
<proteinExistence type="inferred from homology"/>